<dbReference type="Proteomes" id="UP000007150">
    <property type="component" value="Chromosome 2"/>
</dbReference>
<dbReference type="RefSeq" id="WP_013848992.1">
    <property type="nucleotide sequence ID" value="NC_015594.1"/>
</dbReference>
<evidence type="ECO:0000313" key="1">
    <source>
        <dbReference type="EMBL" id="AEG50762.1"/>
    </source>
</evidence>
<dbReference type="HOGENOM" id="CLU_1260769_0_0_5"/>
<evidence type="ECO:0000313" key="2">
    <source>
        <dbReference type="Proteomes" id="UP000007150"/>
    </source>
</evidence>
<dbReference type="AlphaFoldDB" id="F6F2V0"/>
<dbReference type="STRING" id="690566.Sphch_3147"/>
<accession>F6F2V0</accession>
<proteinExistence type="predicted"/>
<name>F6F2V0_SPHCR</name>
<dbReference type="KEGG" id="sch:Sphch_3147"/>
<dbReference type="EMBL" id="CP002799">
    <property type="protein sequence ID" value="AEG50762.1"/>
    <property type="molecule type" value="Genomic_DNA"/>
</dbReference>
<organism evidence="1 2">
    <name type="scientific">Sphingobium chlorophenolicum L-1</name>
    <dbReference type="NCBI Taxonomy" id="690566"/>
    <lineage>
        <taxon>Bacteria</taxon>
        <taxon>Pseudomonadati</taxon>
        <taxon>Pseudomonadota</taxon>
        <taxon>Alphaproteobacteria</taxon>
        <taxon>Sphingomonadales</taxon>
        <taxon>Sphingomonadaceae</taxon>
        <taxon>Sphingobium</taxon>
    </lineage>
</organism>
<sequence length="219" mass="23435">MNFDKTARALATLDLSTEHSQLAVIDQETADTEAAYDRGQAKAADLGRDLAHILDARRNGETEAAALRAGVDIAAIVKTPDTIRGGREALLAGLRTLNADLDRLGKDRQAVRDRVALKLAEAFNGALVELDKESRNLAARLAQIFADAEAIRAASSSMAAIRLSTALRDVVDEAAVSNLISRGKPWPASPELADLLTQHKDAVSLAAGALHLQHRTMRM</sequence>
<gene>
    <name evidence="1" type="ORF">Sphch_3147</name>
</gene>
<protein>
    <submittedName>
        <fullName evidence="1">Uncharacterized protein</fullName>
    </submittedName>
</protein>
<keyword evidence="2" id="KW-1185">Reference proteome</keyword>
<reference evidence="1 2" key="1">
    <citation type="submission" date="2011-05" db="EMBL/GenBank/DDBJ databases">
        <title>Complete sequence of chromosome 2 of Sphingobium chlorophenolicum L-1.</title>
        <authorList>
            <consortium name="US DOE Joint Genome Institute"/>
            <person name="Lucas S."/>
            <person name="Han J."/>
            <person name="Lapidus A."/>
            <person name="Cheng J.-F."/>
            <person name="Goodwin L."/>
            <person name="Pitluck S."/>
            <person name="Peters L."/>
            <person name="Daligault H."/>
            <person name="Han C."/>
            <person name="Tapia R."/>
            <person name="Land M."/>
            <person name="Hauser L."/>
            <person name="Kyrpides N."/>
            <person name="Ivanova N."/>
            <person name="Pagani I."/>
            <person name="Turner P."/>
            <person name="Copley S."/>
            <person name="Woyke T."/>
        </authorList>
    </citation>
    <scope>NUCLEOTIDE SEQUENCE [LARGE SCALE GENOMIC DNA]</scope>
    <source>
        <strain evidence="1 2">L-1</strain>
    </source>
</reference>